<evidence type="ECO:0000313" key="1">
    <source>
        <dbReference type="EMBL" id="OHA14651.1"/>
    </source>
</evidence>
<organism evidence="1 2">
    <name type="scientific">Candidatus Sungbacteria bacterium RIFCSPLOWO2_12_FULL_41_11</name>
    <dbReference type="NCBI Taxonomy" id="1802286"/>
    <lineage>
        <taxon>Bacteria</taxon>
        <taxon>Candidatus Sungiibacteriota</taxon>
    </lineage>
</organism>
<gene>
    <name evidence="1" type="ORF">A3G49_05730</name>
</gene>
<evidence type="ECO:0000313" key="2">
    <source>
        <dbReference type="Proteomes" id="UP000177171"/>
    </source>
</evidence>
<comment type="caution">
    <text evidence="1">The sequence shown here is derived from an EMBL/GenBank/DDBJ whole genome shotgun (WGS) entry which is preliminary data.</text>
</comment>
<dbReference type="AlphaFoldDB" id="A0A1G2LV24"/>
<dbReference type="EMBL" id="MHQY01000005">
    <property type="protein sequence ID" value="OHA14651.1"/>
    <property type="molecule type" value="Genomic_DNA"/>
</dbReference>
<dbReference type="Proteomes" id="UP000177171">
    <property type="component" value="Unassembled WGS sequence"/>
</dbReference>
<sequence>MSVIITVETSNGDDEIRLSIAQFLHERFGDGIKNCCIFLPTVSFDVKAPDKSWVAKIQAKFPGALVKVTEEN</sequence>
<reference evidence="1 2" key="1">
    <citation type="journal article" date="2016" name="Nat. Commun.">
        <title>Thousands of microbial genomes shed light on interconnected biogeochemical processes in an aquifer system.</title>
        <authorList>
            <person name="Anantharaman K."/>
            <person name="Brown C.T."/>
            <person name="Hug L.A."/>
            <person name="Sharon I."/>
            <person name="Castelle C.J."/>
            <person name="Probst A.J."/>
            <person name="Thomas B.C."/>
            <person name="Singh A."/>
            <person name="Wilkins M.J."/>
            <person name="Karaoz U."/>
            <person name="Brodie E.L."/>
            <person name="Williams K.H."/>
            <person name="Hubbard S.S."/>
            <person name="Banfield J.F."/>
        </authorList>
    </citation>
    <scope>NUCLEOTIDE SEQUENCE [LARGE SCALE GENOMIC DNA]</scope>
</reference>
<protein>
    <submittedName>
        <fullName evidence="1">Uncharacterized protein</fullName>
    </submittedName>
</protein>
<name>A0A1G2LV24_9BACT</name>
<accession>A0A1G2LV24</accession>
<proteinExistence type="predicted"/>